<accession>A0A1Y3BGF9</accession>
<organism evidence="1 2">
    <name type="scientific">Euroglyphus maynei</name>
    <name type="common">Mayne's house dust mite</name>
    <dbReference type="NCBI Taxonomy" id="6958"/>
    <lineage>
        <taxon>Eukaryota</taxon>
        <taxon>Metazoa</taxon>
        <taxon>Ecdysozoa</taxon>
        <taxon>Arthropoda</taxon>
        <taxon>Chelicerata</taxon>
        <taxon>Arachnida</taxon>
        <taxon>Acari</taxon>
        <taxon>Acariformes</taxon>
        <taxon>Sarcoptiformes</taxon>
        <taxon>Astigmata</taxon>
        <taxon>Psoroptidia</taxon>
        <taxon>Analgoidea</taxon>
        <taxon>Pyroglyphidae</taxon>
        <taxon>Pyroglyphinae</taxon>
        <taxon>Euroglyphus</taxon>
    </lineage>
</organism>
<protein>
    <submittedName>
        <fullName evidence="1">Uncharacterized protein</fullName>
    </submittedName>
</protein>
<gene>
    <name evidence="1" type="ORF">BLA29_011946</name>
</gene>
<comment type="caution">
    <text evidence="1">The sequence shown here is derived from an EMBL/GenBank/DDBJ whole genome shotgun (WGS) entry which is preliminary data.</text>
</comment>
<evidence type="ECO:0000313" key="2">
    <source>
        <dbReference type="Proteomes" id="UP000194236"/>
    </source>
</evidence>
<keyword evidence="2" id="KW-1185">Reference proteome</keyword>
<name>A0A1Y3BGF9_EURMA</name>
<dbReference type="Proteomes" id="UP000194236">
    <property type="component" value="Unassembled WGS sequence"/>
</dbReference>
<sequence length="13" mass="1679">MIMKKILNRKKYL</sequence>
<dbReference type="EMBL" id="MUJZ01020280">
    <property type="protein sequence ID" value="OTF80019.1"/>
    <property type="molecule type" value="Genomic_DNA"/>
</dbReference>
<proteinExistence type="predicted"/>
<reference evidence="1 2" key="1">
    <citation type="submission" date="2017-03" db="EMBL/GenBank/DDBJ databases">
        <title>Genome Survey of Euroglyphus maynei.</title>
        <authorList>
            <person name="Arlian L.G."/>
            <person name="Morgan M.S."/>
            <person name="Rider S.D."/>
        </authorList>
    </citation>
    <scope>NUCLEOTIDE SEQUENCE [LARGE SCALE GENOMIC DNA]</scope>
    <source>
        <strain evidence="1">Arlian Lab</strain>
        <tissue evidence="1">Whole body</tissue>
    </source>
</reference>
<evidence type="ECO:0000313" key="1">
    <source>
        <dbReference type="EMBL" id="OTF80019.1"/>
    </source>
</evidence>